<dbReference type="InterPro" id="IPR006153">
    <property type="entry name" value="Cation/H_exchanger_TM"/>
</dbReference>
<dbReference type="InterPro" id="IPR004712">
    <property type="entry name" value="Na+/H+_antiporter_fungi"/>
</dbReference>
<comment type="caution">
    <text evidence="7">The sequence shown here is derived from an EMBL/GenBank/DDBJ whole genome shotgun (WGS) entry which is preliminary data.</text>
</comment>
<evidence type="ECO:0000256" key="2">
    <source>
        <dbReference type="ARBA" id="ARBA00022692"/>
    </source>
</evidence>
<feature type="transmembrane region" description="Helical" evidence="5">
    <location>
        <begin position="240"/>
        <end position="267"/>
    </location>
</feature>
<proteinExistence type="predicted"/>
<dbReference type="GO" id="GO:0120029">
    <property type="term" value="P:proton export across plasma membrane"/>
    <property type="evidence" value="ECO:0007669"/>
    <property type="project" value="InterPro"/>
</dbReference>
<feature type="transmembrane region" description="Helical" evidence="5">
    <location>
        <begin position="122"/>
        <end position="143"/>
    </location>
</feature>
<dbReference type="Gene3D" id="1.20.1530.20">
    <property type="match status" value="1"/>
</dbReference>
<dbReference type="GO" id="GO:0005886">
    <property type="term" value="C:plasma membrane"/>
    <property type="evidence" value="ECO:0007669"/>
    <property type="project" value="InterPro"/>
</dbReference>
<evidence type="ECO:0000256" key="1">
    <source>
        <dbReference type="ARBA" id="ARBA00004141"/>
    </source>
</evidence>
<dbReference type="Proteomes" id="UP000740883">
    <property type="component" value="Unassembled WGS sequence"/>
</dbReference>
<dbReference type="OrthoDB" id="2190219at2759"/>
<feature type="domain" description="Cation/H+ exchanger transmembrane" evidence="6">
    <location>
        <begin position="19"/>
        <end position="392"/>
    </location>
</feature>
<dbReference type="PANTHER" id="PTHR31382">
    <property type="entry name" value="NA(+)/H(+) ANTIPORTER"/>
    <property type="match status" value="1"/>
</dbReference>
<evidence type="ECO:0000313" key="8">
    <source>
        <dbReference type="Proteomes" id="UP000740883"/>
    </source>
</evidence>
<evidence type="ECO:0000256" key="4">
    <source>
        <dbReference type="ARBA" id="ARBA00023136"/>
    </source>
</evidence>
<gene>
    <name evidence="7" type="primary">SOD2</name>
    <name evidence="7" type="ORF">NGRA_0717</name>
</gene>
<reference evidence="7 8" key="1">
    <citation type="journal article" date="2020" name="Genome Biol. Evol.">
        <title>Comparative genomics of strictly vertically transmitted, feminizing microsporidia endosymbionts of amphipod crustaceans.</title>
        <authorList>
            <person name="Cormier A."/>
            <person name="Chebbi M.A."/>
            <person name="Giraud I."/>
            <person name="Wattier R."/>
            <person name="Teixeira M."/>
            <person name="Gilbert C."/>
            <person name="Rigaud T."/>
            <person name="Cordaux R."/>
        </authorList>
    </citation>
    <scope>NUCLEOTIDE SEQUENCE [LARGE SCALE GENOMIC DNA]</scope>
    <source>
        <strain evidence="7 8">Ou3-Ou53</strain>
    </source>
</reference>
<dbReference type="AlphaFoldDB" id="A0A9P6L098"/>
<feature type="transmembrane region" description="Helical" evidence="5">
    <location>
        <begin position="374"/>
        <end position="396"/>
    </location>
</feature>
<feature type="transmembrane region" description="Helical" evidence="5">
    <location>
        <begin position="61"/>
        <end position="82"/>
    </location>
</feature>
<protein>
    <submittedName>
        <fullName evidence="7">Na(+)/H(+) antiporter 1</fullName>
    </submittedName>
</protein>
<dbReference type="InterPro" id="IPR038770">
    <property type="entry name" value="Na+/solute_symporter_sf"/>
</dbReference>
<dbReference type="GO" id="GO:0042391">
    <property type="term" value="P:regulation of membrane potential"/>
    <property type="evidence" value="ECO:0007669"/>
    <property type="project" value="InterPro"/>
</dbReference>
<keyword evidence="4 5" id="KW-0472">Membrane</keyword>
<keyword evidence="3 5" id="KW-1133">Transmembrane helix</keyword>
<keyword evidence="2 5" id="KW-0812">Transmembrane</keyword>
<dbReference type="GO" id="GO:0015385">
    <property type="term" value="F:sodium:proton antiporter activity"/>
    <property type="evidence" value="ECO:0007669"/>
    <property type="project" value="InterPro"/>
</dbReference>
<dbReference type="GO" id="GO:0036376">
    <property type="term" value="P:sodium ion export across plasma membrane"/>
    <property type="evidence" value="ECO:0007669"/>
    <property type="project" value="InterPro"/>
</dbReference>
<feature type="transmembrane region" description="Helical" evidence="5">
    <location>
        <begin position="164"/>
        <end position="186"/>
    </location>
</feature>
<comment type="subcellular location">
    <subcellularLocation>
        <location evidence="1">Membrane</location>
        <topology evidence="1">Multi-pass membrane protein</topology>
    </subcellularLocation>
</comment>
<evidence type="ECO:0000256" key="3">
    <source>
        <dbReference type="ARBA" id="ARBA00022989"/>
    </source>
</evidence>
<dbReference type="EMBL" id="SBJO01000031">
    <property type="protein sequence ID" value="KAF9764241.1"/>
    <property type="molecule type" value="Genomic_DNA"/>
</dbReference>
<organism evidence="7 8">
    <name type="scientific">Nosema granulosis</name>
    <dbReference type="NCBI Taxonomy" id="83296"/>
    <lineage>
        <taxon>Eukaryota</taxon>
        <taxon>Fungi</taxon>
        <taxon>Fungi incertae sedis</taxon>
        <taxon>Microsporidia</taxon>
        <taxon>Nosematidae</taxon>
        <taxon>Nosema</taxon>
    </lineage>
</organism>
<evidence type="ECO:0000313" key="7">
    <source>
        <dbReference type="EMBL" id="KAF9764241.1"/>
    </source>
</evidence>
<sequence length="410" mass="45987">MNDIYTIILVLSTFVLFYSLVSKFIKDILYLPESLISMVFGILIGPYVLNVLKTSNLISKIFMYNISRVILCIQTMSVALSLPRYYILEKWQSLFVLVVCIGIIKCLVTTGIVYLIGRYDIALSWSLAACLTPTDPILSSSIVKGKFASRTVPRRIRILLSAESGVNDGLGIILLFIGVDINTYGIKEGVKIFLIDNLAIKVFVSAIFGLCIGTVTKACFKYCYSRKLIGMESFMSHTFLLVLLSLGLMEYIGGSELICIFFCGSVFSSDEWLNVENRNSSSQDLMDNLLSTSFFVFFGSRIDFGQFTLLTIISSLLILIFRRPLICFLMYRHVPELRTKKEGLFVGWFGPIGVGAIYYALLVDKTVGSLTINYASVVVFFSVLIHGLTVPLYALYSQYFITEQNRNSLI</sequence>
<feature type="transmembrane region" description="Helical" evidence="5">
    <location>
        <begin position="28"/>
        <end position="49"/>
    </location>
</feature>
<feature type="transmembrane region" description="Helical" evidence="5">
    <location>
        <begin position="94"/>
        <end position="116"/>
    </location>
</feature>
<name>A0A9P6L098_9MICR</name>
<keyword evidence="8" id="KW-1185">Reference proteome</keyword>
<dbReference type="Pfam" id="PF00999">
    <property type="entry name" value="Na_H_Exchanger"/>
    <property type="match status" value="1"/>
</dbReference>
<accession>A0A9P6L098</accession>
<evidence type="ECO:0000259" key="6">
    <source>
        <dbReference type="Pfam" id="PF00999"/>
    </source>
</evidence>
<feature type="transmembrane region" description="Helical" evidence="5">
    <location>
        <begin position="343"/>
        <end position="362"/>
    </location>
</feature>
<feature type="transmembrane region" description="Helical" evidence="5">
    <location>
        <begin position="6"/>
        <end position="21"/>
    </location>
</feature>
<evidence type="ECO:0000256" key="5">
    <source>
        <dbReference type="SAM" id="Phobius"/>
    </source>
</evidence>
<feature type="transmembrane region" description="Helical" evidence="5">
    <location>
        <begin position="304"/>
        <end position="322"/>
    </location>
</feature>
<feature type="transmembrane region" description="Helical" evidence="5">
    <location>
        <begin position="198"/>
        <end position="220"/>
    </location>
</feature>
<dbReference type="PANTHER" id="PTHR31382:SF1">
    <property type="entry name" value="SODIUM ION_PROTON EXCHANGER (EUROFUNG)"/>
    <property type="match status" value="1"/>
</dbReference>